<dbReference type="Pfam" id="PF00795">
    <property type="entry name" value="CN_hydrolase"/>
    <property type="match status" value="1"/>
</dbReference>
<reference evidence="3" key="1">
    <citation type="submission" date="2022-11" db="EMBL/GenBank/DDBJ databases">
        <title>Draft genome sequence of Hoeflea poritis E7-10 and Hoeflea prorocentri PM5-8, separated from scleractinian coral Porites lutea and marine dinoflagellate.</title>
        <authorList>
            <person name="Zhang G."/>
            <person name="Wei Q."/>
            <person name="Cai L."/>
        </authorList>
    </citation>
    <scope>NUCLEOTIDE SEQUENCE</scope>
    <source>
        <strain evidence="3">PM5-8</strain>
    </source>
</reference>
<evidence type="ECO:0000313" key="4">
    <source>
        <dbReference type="Proteomes" id="UP001151234"/>
    </source>
</evidence>
<comment type="caution">
    <text evidence="3">The sequence shown here is derived from an EMBL/GenBank/DDBJ whole genome shotgun (WGS) entry which is preliminary data.</text>
</comment>
<dbReference type="SUPFAM" id="SSF56317">
    <property type="entry name" value="Carbon-nitrogen hydrolase"/>
    <property type="match status" value="1"/>
</dbReference>
<dbReference type="GO" id="GO:0016811">
    <property type="term" value="F:hydrolase activity, acting on carbon-nitrogen (but not peptide) bonds, in linear amides"/>
    <property type="evidence" value="ECO:0007669"/>
    <property type="project" value="TreeGrafter"/>
</dbReference>
<dbReference type="PANTHER" id="PTHR43674:SF16">
    <property type="entry name" value="CARBON-NITROGEN FAMILY, PUTATIVE (AFU_ORTHOLOGUE AFUA_5G02350)-RELATED"/>
    <property type="match status" value="1"/>
</dbReference>
<dbReference type="InterPro" id="IPR050345">
    <property type="entry name" value="Aliph_Amidase/BUP"/>
</dbReference>
<feature type="domain" description="CN hydrolase" evidence="2">
    <location>
        <begin position="5"/>
        <end position="245"/>
    </location>
</feature>
<dbReference type="CDD" id="cd07197">
    <property type="entry name" value="nitrilase"/>
    <property type="match status" value="1"/>
</dbReference>
<evidence type="ECO:0000259" key="2">
    <source>
        <dbReference type="PROSITE" id="PS50263"/>
    </source>
</evidence>
<dbReference type="EMBL" id="JAPJZI010000001">
    <property type="protein sequence ID" value="MDA5400513.1"/>
    <property type="molecule type" value="Genomic_DNA"/>
</dbReference>
<protein>
    <submittedName>
        <fullName evidence="3">Carbon-nitrogen hydrolase family protein</fullName>
    </submittedName>
</protein>
<dbReference type="AlphaFoldDB" id="A0A9X3UJX3"/>
<keyword evidence="1 3" id="KW-0378">Hydrolase</keyword>
<dbReference type="Proteomes" id="UP001151234">
    <property type="component" value="Unassembled WGS sequence"/>
</dbReference>
<evidence type="ECO:0000256" key="1">
    <source>
        <dbReference type="ARBA" id="ARBA00022801"/>
    </source>
</evidence>
<accession>A0A9X3UJX3</accession>
<dbReference type="PANTHER" id="PTHR43674">
    <property type="entry name" value="NITRILASE C965.09-RELATED"/>
    <property type="match status" value="1"/>
</dbReference>
<gene>
    <name evidence="3" type="ORF">OQ273_18205</name>
</gene>
<proteinExistence type="predicted"/>
<dbReference type="InterPro" id="IPR036526">
    <property type="entry name" value="C-N_Hydrolase_sf"/>
</dbReference>
<organism evidence="3 4">
    <name type="scientific">Hoeflea prorocentri</name>
    <dbReference type="NCBI Taxonomy" id="1922333"/>
    <lineage>
        <taxon>Bacteria</taxon>
        <taxon>Pseudomonadati</taxon>
        <taxon>Pseudomonadota</taxon>
        <taxon>Alphaproteobacteria</taxon>
        <taxon>Hyphomicrobiales</taxon>
        <taxon>Rhizobiaceae</taxon>
        <taxon>Hoeflea</taxon>
    </lineage>
</organism>
<dbReference type="RefSeq" id="WP_267992130.1">
    <property type="nucleotide sequence ID" value="NZ_JAPJZI010000001.1"/>
</dbReference>
<dbReference type="PROSITE" id="PS50263">
    <property type="entry name" value="CN_HYDROLASE"/>
    <property type="match status" value="1"/>
</dbReference>
<sequence>MTKTARICAAQTPEFIEDVPSATAYLKDLSEAAIGQGASLLVFPEGFLQGYIVEERRARDIAFNVASSDFEKTLQSFPKTELTIVVGIIEVEDGNLFNTAIIVRQRALVGQYRKMHLLKSERAFTPGTRCPVFDVGEFKFGVNICYDANFPDPSKEASRAGASLIACCANNMLRRKTAEEYKERHNAIRGERCREAGLWMISSDVTGEREGKVSWGPTSVIAPDGTVMKQLPLGERGLLGFDLPLGTVGVETKLKADETGKTAIALGSLRR</sequence>
<dbReference type="Gene3D" id="3.60.110.10">
    <property type="entry name" value="Carbon-nitrogen hydrolase"/>
    <property type="match status" value="1"/>
</dbReference>
<name>A0A9X3UJX3_9HYPH</name>
<keyword evidence="4" id="KW-1185">Reference proteome</keyword>
<evidence type="ECO:0000313" key="3">
    <source>
        <dbReference type="EMBL" id="MDA5400513.1"/>
    </source>
</evidence>
<dbReference type="InterPro" id="IPR003010">
    <property type="entry name" value="C-N_Hydrolase"/>
</dbReference>